<keyword evidence="1" id="KW-0472">Membrane</keyword>
<evidence type="ECO:0000256" key="1">
    <source>
        <dbReference type="SAM" id="Phobius"/>
    </source>
</evidence>
<proteinExistence type="predicted"/>
<organism evidence="2 3">
    <name type="scientific">Serinibacter arcticus</name>
    <dbReference type="NCBI Taxonomy" id="1655435"/>
    <lineage>
        <taxon>Bacteria</taxon>
        <taxon>Bacillati</taxon>
        <taxon>Actinomycetota</taxon>
        <taxon>Actinomycetes</taxon>
        <taxon>Micrococcales</taxon>
        <taxon>Beutenbergiaceae</taxon>
        <taxon>Serinibacter</taxon>
    </lineage>
</organism>
<reference evidence="2 3" key="1">
    <citation type="submission" date="2018-03" db="EMBL/GenBank/DDBJ databases">
        <title>Genome assembly of novel Miniimonas species PCH200.</title>
        <authorList>
            <person name="Thakur V."/>
            <person name="Kumar V."/>
            <person name="Singh D."/>
        </authorList>
    </citation>
    <scope>NUCLEOTIDE SEQUENCE [LARGE SCALE GENOMIC DNA]</scope>
    <source>
        <strain evidence="2 3">PCH200</strain>
    </source>
</reference>
<protein>
    <submittedName>
        <fullName evidence="2">DUF2752 domain-containing protein</fullName>
    </submittedName>
</protein>
<accession>A0A2U1ZZ59</accession>
<feature type="transmembrane region" description="Helical" evidence="1">
    <location>
        <begin position="15"/>
        <end position="34"/>
    </location>
</feature>
<name>A0A2U1ZZ59_9MICO</name>
<keyword evidence="1" id="KW-0812">Transmembrane</keyword>
<dbReference type="OrthoDB" id="5966662at2"/>
<evidence type="ECO:0000313" key="2">
    <source>
        <dbReference type="EMBL" id="PWD52278.1"/>
    </source>
</evidence>
<keyword evidence="3" id="KW-1185">Reference proteome</keyword>
<dbReference type="InterPro" id="IPR021215">
    <property type="entry name" value="DUF2752"/>
</dbReference>
<dbReference type="AlphaFoldDB" id="A0A2U1ZZ59"/>
<feature type="transmembrane region" description="Helical" evidence="1">
    <location>
        <begin position="77"/>
        <end position="98"/>
    </location>
</feature>
<evidence type="ECO:0000313" key="3">
    <source>
        <dbReference type="Proteomes" id="UP000245166"/>
    </source>
</evidence>
<dbReference type="Pfam" id="PF10825">
    <property type="entry name" value="DUF2752"/>
    <property type="match status" value="1"/>
</dbReference>
<gene>
    <name evidence="2" type="ORF">C8046_01635</name>
</gene>
<feature type="transmembrane region" description="Helical" evidence="1">
    <location>
        <begin position="110"/>
        <end position="127"/>
    </location>
</feature>
<comment type="caution">
    <text evidence="2">The sequence shown here is derived from an EMBL/GenBank/DDBJ whole genome shotgun (WGS) entry which is preliminary data.</text>
</comment>
<sequence length="143" mass="14536">MAATTSPAAATGASWRLPATVAATIAAAVTVLVVRTPHSSGSYGVCPSVLLGLACPGCGGLRGTYELVHGDVASAWAFNPLVVVGAPLVLALLIRWGWDAAAGRAPWTPPSWLAWLSGAAVVVFWVLRNVPALSPYLGPLAVP</sequence>
<dbReference type="Proteomes" id="UP000245166">
    <property type="component" value="Unassembled WGS sequence"/>
</dbReference>
<dbReference type="EMBL" id="PYHR01000002">
    <property type="protein sequence ID" value="PWD52278.1"/>
    <property type="molecule type" value="Genomic_DNA"/>
</dbReference>
<keyword evidence="1" id="KW-1133">Transmembrane helix</keyword>